<keyword evidence="2" id="KW-1185">Reference proteome</keyword>
<protein>
    <submittedName>
        <fullName evidence="1">Uncharacterized protein</fullName>
    </submittedName>
</protein>
<dbReference type="AlphaFoldDB" id="W7T635"/>
<dbReference type="Proteomes" id="UP000019335">
    <property type="component" value="Unassembled WGS sequence"/>
</dbReference>
<reference evidence="1 2" key="1">
    <citation type="journal article" date="2014" name="Mol. Plant">
        <title>Chromosome Scale Genome Assembly and Transcriptome Profiling of Nannochloropsis gaditana in Nitrogen Depletion.</title>
        <authorList>
            <person name="Corteggiani Carpinelli E."/>
            <person name="Telatin A."/>
            <person name="Vitulo N."/>
            <person name="Forcato C."/>
            <person name="D'Angelo M."/>
            <person name="Schiavon R."/>
            <person name="Vezzi A."/>
            <person name="Giacometti G.M."/>
            <person name="Morosinotto T."/>
            <person name="Valle G."/>
        </authorList>
    </citation>
    <scope>NUCLEOTIDE SEQUENCE [LARGE SCALE GENOMIC DNA]</scope>
    <source>
        <strain evidence="1 2">B-31</strain>
    </source>
</reference>
<dbReference type="OrthoDB" id="68301at2759"/>
<proteinExistence type="predicted"/>
<accession>W7T635</accession>
<sequence length="115" mass="12888">MTSQDGELRVGDHFPRHPKACRVPAEKFFACFSSKGEQRATALEGKAGADKEAGRRGLAECQKEMKAYDGCMAKVVKGKGGGKDWFFRVQDEYRRENLKEGGGGSRVVRYRKEIR</sequence>
<name>W7T635_9STRA</name>
<organism evidence="1 2">
    <name type="scientific">Nannochloropsis gaditana</name>
    <dbReference type="NCBI Taxonomy" id="72520"/>
    <lineage>
        <taxon>Eukaryota</taxon>
        <taxon>Sar</taxon>
        <taxon>Stramenopiles</taxon>
        <taxon>Ochrophyta</taxon>
        <taxon>Eustigmatophyceae</taxon>
        <taxon>Eustigmatales</taxon>
        <taxon>Monodopsidaceae</taxon>
        <taxon>Nannochloropsis</taxon>
    </lineage>
</organism>
<evidence type="ECO:0000313" key="1">
    <source>
        <dbReference type="EMBL" id="EWM21962.1"/>
    </source>
</evidence>
<evidence type="ECO:0000313" key="2">
    <source>
        <dbReference type="Proteomes" id="UP000019335"/>
    </source>
</evidence>
<dbReference type="EMBL" id="AZIL01002336">
    <property type="protein sequence ID" value="EWM21962.1"/>
    <property type="molecule type" value="Genomic_DNA"/>
</dbReference>
<comment type="caution">
    <text evidence="1">The sequence shown here is derived from an EMBL/GenBank/DDBJ whole genome shotgun (WGS) entry which is preliminary data.</text>
</comment>
<gene>
    <name evidence="1" type="ORF">Naga_101140g3</name>
</gene>